<dbReference type="Proteomes" id="UP000266723">
    <property type="component" value="Unassembled WGS sequence"/>
</dbReference>
<protein>
    <recommendedName>
        <fullName evidence="4">No apical meristem-associated C-terminal domain-containing protein</fullName>
    </recommendedName>
</protein>
<feature type="region of interest" description="Disordered" evidence="1">
    <location>
        <begin position="46"/>
        <end position="74"/>
    </location>
</feature>
<dbReference type="EMBL" id="QGKV02000297">
    <property type="protein sequence ID" value="KAF3607035.1"/>
    <property type="molecule type" value="Genomic_DNA"/>
</dbReference>
<evidence type="ECO:0008006" key="4">
    <source>
        <dbReference type="Google" id="ProtNLM"/>
    </source>
</evidence>
<keyword evidence="3" id="KW-1185">Reference proteome</keyword>
<evidence type="ECO:0000313" key="2">
    <source>
        <dbReference type="EMBL" id="KAF3607035.1"/>
    </source>
</evidence>
<proteinExistence type="predicted"/>
<evidence type="ECO:0000313" key="3">
    <source>
        <dbReference type="Proteomes" id="UP000266723"/>
    </source>
</evidence>
<gene>
    <name evidence="2" type="ORF">DY000_02045356</name>
</gene>
<feature type="compositionally biased region" description="Basic residues" evidence="1">
    <location>
        <begin position="1"/>
        <end position="16"/>
    </location>
</feature>
<feature type="region of interest" description="Disordered" evidence="1">
    <location>
        <begin position="1"/>
        <end position="24"/>
    </location>
</feature>
<sequence length="137" mass="15160">MKRRSAFAGAKHKGSSKQRSAFSGAKQSSNFVELLSSQQNLVFASSKATEADSADDDEVTNRPPGVKVAKARSKKTMVDGKELSEFQTMWSIKKQDLALKERLSKMKLLDSLIAKQGPLADYEEALKKKLIHELMSN</sequence>
<accession>A0ABQ7EUY8</accession>
<reference evidence="2 3" key="1">
    <citation type="journal article" date="2020" name="BMC Genomics">
        <title>Intraspecific diversification of the crop wild relative Brassica cretica Lam. using demographic model selection.</title>
        <authorList>
            <person name="Kioukis A."/>
            <person name="Michalopoulou V.A."/>
            <person name="Briers L."/>
            <person name="Pirintsos S."/>
            <person name="Studholme D.J."/>
            <person name="Pavlidis P."/>
            <person name="Sarris P.F."/>
        </authorList>
    </citation>
    <scope>NUCLEOTIDE SEQUENCE [LARGE SCALE GENOMIC DNA]</scope>
    <source>
        <strain evidence="3">cv. PFS-1207/04</strain>
    </source>
</reference>
<organism evidence="2 3">
    <name type="scientific">Brassica cretica</name>
    <name type="common">Mustard</name>
    <dbReference type="NCBI Taxonomy" id="69181"/>
    <lineage>
        <taxon>Eukaryota</taxon>
        <taxon>Viridiplantae</taxon>
        <taxon>Streptophyta</taxon>
        <taxon>Embryophyta</taxon>
        <taxon>Tracheophyta</taxon>
        <taxon>Spermatophyta</taxon>
        <taxon>Magnoliopsida</taxon>
        <taxon>eudicotyledons</taxon>
        <taxon>Gunneridae</taxon>
        <taxon>Pentapetalae</taxon>
        <taxon>rosids</taxon>
        <taxon>malvids</taxon>
        <taxon>Brassicales</taxon>
        <taxon>Brassicaceae</taxon>
        <taxon>Brassiceae</taxon>
        <taxon>Brassica</taxon>
    </lineage>
</organism>
<name>A0ABQ7EUY8_BRACR</name>
<evidence type="ECO:0000256" key="1">
    <source>
        <dbReference type="SAM" id="MobiDB-lite"/>
    </source>
</evidence>
<comment type="caution">
    <text evidence="2">The sequence shown here is derived from an EMBL/GenBank/DDBJ whole genome shotgun (WGS) entry which is preliminary data.</text>
</comment>